<keyword evidence="4" id="KW-1185">Reference proteome</keyword>
<feature type="region of interest" description="Disordered" evidence="1">
    <location>
        <begin position="43"/>
        <end position="73"/>
    </location>
</feature>
<evidence type="ECO:0000256" key="2">
    <source>
        <dbReference type="SAM" id="SignalP"/>
    </source>
</evidence>
<dbReference type="Proteomes" id="UP000054937">
    <property type="component" value="Unassembled WGS sequence"/>
</dbReference>
<evidence type="ECO:0000313" key="4">
    <source>
        <dbReference type="Proteomes" id="UP000054937"/>
    </source>
</evidence>
<reference evidence="3 4" key="1">
    <citation type="journal article" date="2015" name="Sci. Rep.">
        <title>Genome of the facultative scuticociliatosis pathogen Pseudocohnilembus persalinus provides insight into its virulence through horizontal gene transfer.</title>
        <authorList>
            <person name="Xiong J."/>
            <person name="Wang G."/>
            <person name="Cheng J."/>
            <person name="Tian M."/>
            <person name="Pan X."/>
            <person name="Warren A."/>
            <person name="Jiang C."/>
            <person name="Yuan D."/>
            <person name="Miao W."/>
        </authorList>
    </citation>
    <scope>NUCLEOTIDE SEQUENCE [LARGE SCALE GENOMIC DNA]</scope>
    <source>
        <strain evidence="3">36N120E</strain>
    </source>
</reference>
<protein>
    <submittedName>
        <fullName evidence="3">Uncharacterized protein</fullName>
    </submittedName>
</protein>
<dbReference type="EMBL" id="LDAU01000110">
    <property type="protein sequence ID" value="KRX05143.1"/>
    <property type="molecule type" value="Genomic_DNA"/>
</dbReference>
<accession>A0A0V0QSI5</accession>
<dbReference type="AlphaFoldDB" id="A0A0V0QSI5"/>
<feature type="compositionally biased region" description="Acidic residues" evidence="1">
    <location>
        <begin position="112"/>
        <end position="164"/>
    </location>
</feature>
<keyword evidence="2" id="KW-0732">Signal</keyword>
<comment type="caution">
    <text evidence="3">The sequence shown here is derived from an EMBL/GenBank/DDBJ whole genome shotgun (WGS) entry which is preliminary data.</text>
</comment>
<sequence length="164" mass="19333">MNMQKSIFFLVLILLAFLTFSQAKKHEVQNKLDGNKYKHIKDNAYEDSEGEEMSSDYSDSECEEGEERGWEKKGKKYAYKNKSRKLEEIQILEDNLSEDENEFEYQNKPETIEEFDNEDFLQIEFNGESESEAEDSDLEFQEENESDHENDSGEEDESESESEK</sequence>
<proteinExistence type="predicted"/>
<evidence type="ECO:0000313" key="3">
    <source>
        <dbReference type="EMBL" id="KRX05143.1"/>
    </source>
</evidence>
<dbReference type="InParanoid" id="A0A0V0QSI5"/>
<evidence type="ECO:0000256" key="1">
    <source>
        <dbReference type="SAM" id="MobiDB-lite"/>
    </source>
</evidence>
<feature type="compositionally biased region" description="Acidic residues" evidence="1">
    <location>
        <begin position="45"/>
        <end position="66"/>
    </location>
</feature>
<feature type="region of interest" description="Disordered" evidence="1">
    <location>
        <begin position="110"/>
        <end position="164"/>
    </location>
</feature>
<name>A0A0V0QSI5_PSEPJ</name>
<organism evidence="3 4">
    <name type="scientific">Pseudocohnilembus persalinus</name>
    <name type="common">Ciliate</name>
    <dbReference type="NCBI Taxonomy" id="266149"/>
    <lineage>
        <taxon>Eukaryota</taxon>
        <taxon>Sar</taxon>
        <taxon>Alveolata</taxon>
        <taxon>Ciliophora</taxon>
        <taxon>Intramacronucleata</taxon>
        <taxon>Oligohymenophorea</taxon>
        <taxon>Scuticociliatia</taxon>
        <taxon>Philasterida</taxon>
        <taxon>Pseudocohnilembidae</taxon>
        <taxon>Pseudocohnilembus</taxon>
    </lineage>
</organism>
<feature type="chain" id="PRO_5006867561" evidence="2">
    <location>
        <begin position="24"/>
        <end position="164"/>
    </location>
</feature>
<feature type="signal peptide" evidence="2">
    <location>
        <begin position="1"/>
        <end position="23"/>
    </location>
</feature>
<gene>
    <name evidence="3" type="ORF">PPERSA_06777</name>
</gene>